<evidence type="ECO:0000313" key="2">
    <source>
        <dbReference type="EMBL" id="MFC4034579.1"/>
    </source>
</evidence>
<organism evidence="2 3">
    <name type="scientific">Streptomyces polygonati</name>
    <dbReference type="NCBI Taxonomy" id="1617087"/>
    <lineage>
        <taxon>Bacteria</taxon>
        <taxon>Bacillati</taxon>
        <taxon>Actinomycetota</taxon>
        <taxon>Actinomycetes</taxon>
        <taxon>Kitasatosporales</taxon>
        <taxon>Streptomycetaceae</taxon>
        <taxon>Streptomyces</taxon>
    </lineage>
</organism>
<reference evidence="3" key="1">
    <citation type="journal article" date="2019" name="Int. J. Syst. Evol. Microbiol.">
        <title>The Global Catalogue of Microorganisms (GCM) 10K type strain sequencing project: providing services to taxonomists for standard genome sequencing and annotation.</title>
        <authorList>
            <consortium name="The Broad Institute Genomics Platform"/>
            <consortium name="The Broad Institute Genome Sequencing Center for Infectious Disease"/>
            <person name="Wu L."/>
            <person name="Ma J."/>
        </authorList>
    </citation>
    <scope>NUCLEOTIDE SEQUENCE [LARGE SCALE GENOMIC DNA]</scope>
    <source>
        <strain evidence="3">CGMCC 4.7237</strain>
    </source>
</reference>
<dbReference type="RefSeq" id="WP_386433096.1">
    <property type="nucleotide sequence ID" value="NZ_JBHSBB010000014.1"/>
</dbReference>
<keyword evidence="3" id="KW-1185">Reference proteome</keyword>
<comment type="caution">
    <text evidence="2">The sequence shown here is derived from an EMBL/GenBank/DDBJ whole genome shotgun (WGS) entry which is preliminary data.</text>
</comment>
<dbReference type="EMBL" id="JBHSBB010000014">
    <property type="protein sequence ID" value="MFC4034579.1"/>
    <property type="molecule type" value="Genomic_DNA"/>
</dbReference>
<dbReference type="InterPro" id="IPR010982">
    <property type="entry name" value="Lambda_DNA-bd_dom_sf"/>
</dbReference>
<dbReference type="Gene3D" id="1.10.260.40">
    <property type="entry name" value="lambda repressor-like DNA-binding domains"/>
    <property type="match status" value="1"/>
</dbReference>
<protein>
    <submittedName>
        <fullName evidence="2">Helix-turn-helix domain-containing protein</fullName>
    </submittedName>
</protein>
<proteinExistence type="predicted"/>
<dbReference type="PROSITE" id="PS50943">
    <property type="entry name" value="HTH_CROC1"/>
    <property type="match status" value="1"/>
</dbReference>
<dbReference type="Proteomes" id="UP001595765">
    <property type="component" value="Unassembled WGS sequence"/>
</dbReference>
<evidence type="ECO:0000259" key="1">
    <source>
        <dbReference type="PROSITE" id="PS50943"/>
    </source>
</evidence>
<accession>A0ABV8HRA7</accession>
<dbReference type="CDD" id="cd00093">
    <property type="entry name" value="HTH_XRE"/>
    <property type="match status" value="1"/>
</dbReference>
<evidence type="ECO:0000313" key="3">
    <source>
        <dbReference type="Proteomes" id="UP001595765"/>
    </source>
</evidence>
<gene>
    <name evidence="2" type="ORF">ACFO3J_24330</name>
</gene>
<name>A0ABV8HRA7_9ACTN</name>
<dbReference type="SUPFAM" id="SSF47413">
    <property type="entry name" value="lambda repressor-like DNA-binding domains"/>
    <property type="match status" value="1"/>
</dbReference>
<dbReference type="InterPro" id="IPR001387">
    <property type="entry name" value="Cro/C1-type_HTH"/>
</dbReference>
<sequence length="178" mass="20307">MAENLFVQQMHRYRKLKGVSAGELAKRVVEQGGSLVEDDIIRLENGTRALRMADGKLIARALDVTVEWLLSSAFRPDSDPALLAPPNESELEAEAKAIERRILEVGSSLNSANQMLKAARRQVEDAHRSEQMAKAMFHQFDTEKIELEREYHYLLGRIDTMRAARGERIETLEFRDKK</sequence>
<feature type="domain" description="HTH cro/C1-type" evidence="1">
    <location>
        <begin position="40"/>
        <end position="69"/>
    </location>
</feature>